<gene>
    <name evidence="4" type="ORF">MCOR_55570</name>
</gene>
<dbReference type="EMBL" id="CACVKT020009825">
    <property type="protein sequence ID" value="CAC5423578.1"/>
    <property type="molecule type" value="Genomic_DNA"/>
</dbReference>
<accession>A0A6J8ESR2</accession>
<feature type="domain" description="B box-type" evidence="3">
    <location>
        <begin position="3"/>
        <end position="53"/>
    </location>
</feature>
<evidence type="ECO:0000256" key="1">
    <source>
        <dbReference type="PROSITE-ProRule" id="PRU00024"/>
    </source>
</evidence>
<keyword evidence="1" id="KW-0479">Metal-binding</keyword>
<dbReference type="Proteomes" id="UP000507470">
    <property type="component" value="Unassembled WGS sequence"/>
</dbReference>
<evidence type="ECO:0000256" key="2">
    <source>
        <dbReference type="SAM" id="Coils"/>
    </source>
</evidence>
<dbReference type="AlphaFoldDB" id="A0A6J8ESR2"/>
<sequence>MATNASMCALCDLRHLTTLSTYWCPDCEEALCINCKEHHSLSKSFRNHHVIPIAEYINLPSCIANMDFFFCAYHNEKYLQYCVKHECAICYKCIKEHGKFSELVLLEELTHEVKSSEAFRDMEQSFKDVTININQIREEMKSNSELIQNRKKQIIEEVSPLKSQIIQRLEKLQEGMIQDLNKVENECCVKIASIVSRVNDQDKEISQCNTEIQNIKKYASDIQAFLKMREIQRKITKNEKCIESMVVYKKTEKVDLDYTIYAQIQDFLISVKTFGLIAIKNCPPDCIKLVRKKNRQAQILATEKEDVHNIKLILKQNLKTSCENTTGGYVTDKGTYLFTYYVINEERPVALTAGGKFKCNIPLSNPYSSFELVCIDDNTVAMTTRESNEKTGVIIFDLTKRKNKHVIALFYAFWYYLRWQIHYMLL</sequence>
<name>A0A6J8ESR2_MYTCO</name>
<dbReference type="GO" id="GO:0061630">
    <property type="term" value="F:ubiquitin protein ligase activity"/>
    <property type="evidence" value="ECO:0007669"/>
    <property type="project" value="TreeGrafter"/>
</dbReference>
<dbReference type="CDD" id="cd19757">
    <property type="entry name" value="Bbox1"/>
    <property type="match status" value="1"/>
</dbReference>
<organism evidence="4 5">
    <name type="scientific">Mytilus coruscus</name>
    <name type="common">Sea mussel</name>
    <dbReference type="NCBI Taxonomy" id="42192"/>
    <lineage>
        <taxon>Eukaryota</taxon>
        <taxon>Metazoa</taxon>
        <taxon>Spiralia</taxon>
        <taxon>Lophotrochozoa</taxon>
        <taxon>Mollusca</taxon>
        <taxon>Bivalvia</taxon>
        <taxon>Autobranchia</taxon>
        <taxon>Pteriomorphia</taxon>
        <taxon>Mytilida</taxon>
        <taxon>Mytiloidea</taxon>
        <taxon>Mytilidae</taxon>
        <taxon>Mytilinae</taxon>
        <taxon>Mytilus</taxon>
    </lineage>
</organism>
<dbReference type="InterPro" id="IPR047153">
    <property type="entry name" value="TRIM45/56/19-like"/>
</dbReference>
<dbReference type="GO" id="GO:0008270">
    <property type="term" value="F:zinc ion binding"/>
    <property type="evidence" value="ECO:0007669"/>
    <property type="project" value="UniProtKB-KW"/>
</dbReference>
<dbReference type="OrthoDB" id="6131093at2759"/>
<evidence type="ECO:0000313" key="5">
    <source>
        <dbReference type="Proteomes" id="UP000507470"/>
    </source>
</evidence>
<reference evidence="4 5" key="1">
    <citation type="submission" date="2020-06" db="EMBL/GenBank/DDBJ databases">
        <authorList>
            <person name="Li R."/>
            <person name="Bekaert M."/>
        </authorList>
    </citation>
    <scope>NUCLEOTIDE SEQUENCE [LARGE SCALE GENOMIC DNA]</scope>
    <source>
        <strain evidence="5">wild</strain>
    </source>
</reference>
<keyword evidence="2" id="KW-0175">Coiled coil</keyword>
<evidence type="ECO:0000313" key="4">
    <source>
        <dbReference type="EMBL" id="CAC5423578.1"/>
    </source>
</evidence>
<evidence type="ECO:0000259" key="3">
    <source>
        <dbReference type="PROSITE" id="PS50119"/>
    </source>
</evidence>
<proteinExistence type="predicted"/>
<keyword evidence="1" id="KW-0863">Zinc-finger</keyword>
<feature type="coiled-coil region" evidence="2">
    <location>
        <begin position="137"/>
        <end position="186"/>
    </location>
</feature>
<protein>
    <recommendedName>
        <fullName evidence="3">B box-type domain-containing protein</fullName>
    </recommendedName>
</protein>
<dbReference type="PROSITE" id="PS50119">
    <property type="entry name" value="ZF_BBOX"/>
    <property type="match status" value="1"/>
</dbReference>
<dbReference type="PANTHER" id="PTHR25462">
    <property type="entry name" value="BONUS, ISOFORM C-RELATED"/>
    <property type="match status" value="1"/>
</dbReference>
<dbReference type="SUPFAM" id="SSF57845">
    <property type="entry name" value="B-box zinc-binding domain"/>
    <property type="match status" value="1"/>
</dbReference>
<dbReference type="Gene3D" id="3.30.160.60">
    <property type="entry name" value="Classic Zinc Finger"/>
    <property type="match status" value="1"/>
</dbReference>
<keyword evidence="1" id="KW-0862">Zinc</keyword>
<dbReference type="InterPro" id="IPR000315">
    <property type="entry name" value="Znf_B-box"/>
</dbReference>
<dbReference type="PANTHER" id="PTHR25462:SF296">
    <property type="entry name" value="MEIOTIC P26, ISOFORM F"/>
    <property type="match status" value="1"/>
</dbReference>
<keyword evidence="5" id="KW-1185">Reference proteome</keyword>